<evidence type="ECO:0008006" key="3">
    <source>
        <dbReference type="Google" id="ProtNLM"/>
    </source>
</evidence>
<dbReference type="Proteomes" id="UP001595978">
    <property type="component" value="Unassembled WGS sequence"/>
</dbReference>
<dbReference type="EMBL" id="JBHSNQ010000058">
    <property type="protein sequence ID" value="MFC5541546.1"/>
    <property type="molecule type" value="Genomic_DNA"/>
</dbReference>
<evidence type="ECO:0000313" key="2">
    <source>
        <dbReference type="Proteomes" id="UP001595978"/>
    </source>
</evidence>
<dbReference type="RefSeq" id="WP_390309235.1">
    <property type="nucleotide sequence ID" value="NZ_JBHSNQ010000058.1"/>
</dbReference>
<accession>A0ABW0RAG4</accession>
<sequence>MQYTIKCEKCGRPASIEKQEFDEKRNEIRTTYKNTCECGGKIKALPE</sequence>
<reference evidence="2" key="1">
    <citation type="journal article" date="2019" name="Int. J. Syst. Evol. Microbiol.">
        <title>The Global Catalogue of Microorganisms (GCM) 10K type strain sequencing project: providing services to taxonomists for standard genome sequencing and annotation.</title>
        <authorList>
            <consortium name="The Broad Institute Genomics Platform"/>
            <consortium name="The Broad Institute Genome Sequencing Center for Infectious Disease"/>
            <person name="Wu L."/>
            <person name="Ma J."/>
        </authorList>
    </citation>
    <scope>NUCLEOTIDE SEQUENCE [LARGE SCALE GENOMIC DNA]</scope>
    <source>
        <strain evidence="2">CCUG 56331</strain>
    </source>
</reference>
<proteinExistence type="predicted"/>
<protein>
    <recommendedName>
        <fullName evidence="3">DUF2197 domain-containing protein</fullName>
    </recommendedName>
</protein>
<organism evidence="1 2">
    <name type="scientific">Ureibacillus suwonensis</name>
    <dbReference type="NCBI Taxonomy" id="313007"/>
    <lineage>
        <taxon>Bacteria</taxon>
        <taxon>Bacillati</taxon>
        <taxon>Bacillota</taxon>
        <taxon>Bacilli</taxon>
        <taxon>Bacillales</taxon>
        <taxon>Caryophanaceae</taxon>
        <taxon>Ureibacillus</taxon>
    </lineage>
</organism>
<evidence type="ECO:0000313" key="1">
    <source>
        <dbReference type="EMBL" id="MFC5541546.1"/>
    </source>
</evidence>
<gene>
    <name evidence="1" type="ORF">ACFPOH_07185</name>
</gene>
<comment type="caution">
    <text evidence="1">The sequence shown here is derived from an EMBL/GenBank/DDBJ whole genome shotgun (WGS) entry which is preliminary data.</text>
</comment>
<name>A0ABW0RAG4_9BACL</name>
<keyword evidence="2" id="KW-1185">Reference proteome</keyword>